<evidence type="ECO:0000256" key="2">
    <source>
        <dbReference type="PROSITE-ProRule" id="PRU00335"/>
    </source>
</evidence>
<dbReference type="Proteomes" id="UP001214854">
    <property type="component" value="Unassembled WGS sequence"/>
</dbReference>
<dbReference type="InterPro" id="IPR001647">
    <property type="entry name" value="HTH_TetR"/>
</dbReference>
<keyword evidence="1 2" id="KW-0238">DNA-binding</keyword>
<accession>A0ABT5HPT2</accession>
<dbReference type="EMBL" id="JAQQKX010000001">
    <property type="protein sequence ID" value="MDC7682061.1"/>
    <property type="molecule type" value="Genomic_DNA"/>
</dbReference>
<feature type="DNA-binding region" description="H-T-H motif" evidence="2">
    <location>
        <begin position="24"/>
        <end position="43"/>
    </location>
</feature>
<gene>
    <name evidence="4" type="ORF">PQU92_02170</name>
</gene>
<evidence type="ECO:0000313" key="4">
    <source>
        <dbReference type="EMBL" id="MDC7682061.1"/>
    </source>
</evidence>
<organism evidence="4 5">
    <name type="scientific">Asticcacaulis aquaticus</name>
    <dbReference type="NCBI Taxonomy" id="2984212"/>
    <lineage>
        <taxon>Bacteria</taxon>
        <taxon>Pseudomonadati</taxon>
        <taxon>Pseudomonadota</taxon>
        <taxon>Alphaproteobacteria</taxon>
        <taxon>Caulobacterales</taxon>
        <taxon>Caulobacteraceae</taxon>
        <taxon>Asticcacaulis</taxon>
    </lineage>
</organism>
<dbReference type="RefSeq" id="WP_272746570.1">
    <property type="nucleotide sequence ID" value="NZ_JAQQKX010000001.1"/>
</dbReference>
<name>A0ABT5HPT2_9CAUL</name>
<protein>
    <submittedName>
        <fullName evidence="4">TetR/AcrR family transcriptional regulator</fullName>
    </submittedName>
</protein>
<evidence type="ECO:0000256" key="1">
    <source>
        <dbReference type="ARBA" id="ARBA00023125"/>
    </source>
</evidence>
<reference evidence="4 5" key="1">
    <citation type="submission" date="2023-01" db="EMBL/GenBank/DDBJ databases">
        <title>Novel species of the genus Asticcacaulis isolated from rivers.</title>
        <authorList>
            <person name="Lu H."/>
        </authorList>
    </citation>
    <scope>NUCLEOTIDE SEQUENCE [LARGE SCALE GENOMIC DNA]</scope>
    <source>
        <strain evidence="4 5">BYS171W</strain>
    </source>
</reference>
<dbReference type="SUPFAM" id="SSF46689">
    <property type="entry name" value="Homeodomain-like"/>
    <property type="match status" value="1"/>
</dbReference>
<dbReference type="PROSITE" id="PS50977">
    <property type="entry name" value="HTH_TETR_2"/>
    <property type="match status" value="1"/>
</dbReference>
<sequence>MTPSSALLNRVQTAFLEHGYQNLSMVTLATMCGFTRRSLYNYFSNKEEAFQAMFRQHNLDLIERAMTMGDYLKRDGASVLDILSAVLDIRYGDTWRLIQPSPHALEIKGAVFRLCTPIMIQLASDFQAKLAGLIEGMAADGNLSLKRDYSAAELAQMLADAARGVNQVYPAMPLDQLSGQYRRICRAILYGYLHEV</sequence>
<dbReference type="Pfam" id="PF00440">
    <property type="entry name" value="TetR_N"/>
    <property type="match status" value="1"/>
</dbReference>
<keyword evidence="5" id="KW-1185">Reference proteome</keyword>
<dbReference type="InterPro" id="IPR009057">
    <property type="entry name" value="Homeodomain-like_sf"/>
</dbReference>
<feature type="domain" description="HTH tetR-type" evidence="3">
    <location>
        <begin position="1"/>
        <end position="61"/>
    </location>
</feature>
<dbReference type="Gene3D" id="1.10.357.10">
    <property type="entry name" value="Tetracycline Repressor, domain 2"/>
    <property type="match status" value="1"/>
</dbReference>
<proteinExistence type="predicted"/>
<evidence type="ECO:0000313" key="5">
    <source>
        <dbReference type="Proteomes" id="UP001214854"/>
    </source>
</evidence>
<evidence type="ECO:0000259" key="3">
    <source>
        <dbReference type="PROSITE" id="PS50977"/>
    </source>
</evidence>
<dbReference type="PRINTS" id="PR00455">
    <property type="entry name" value="HTHTETR"/>
</dbReference>
<comment type="caution">
    <text evidence="4">The sequence shown here is derived from an EMBL/GenBank/DDBJ whole genome shotgun (WGS) entry which is preliminary data.</text>
</comment>